<evidence type="ECO:0000313" key="5">
    <source>
        <dbReference type="Proteomes" id="UP000277864"/>
    </source>
</evidence>
<dbReference type="EMBL" id="PXZH01000001">
    <property type="protein sequence ID" value="RST90100.1"/>
    <property type="molecule type" value="Genomic_DNA"/>
</dbReference>
<dbReference type="InterPro" id="IPR025672">
    <property type="entry name" value="Sigma_reg_C_dom"/>
</dbReference>
<feature type="domain" description="Sigma factor regulator C-terminal" evidence="2">
    <location>
        <begin position="166"/>
        <end position="299"/>
    </location>
</feature>
<protein>
    <recommendedName>
        <fullName evidence="6">Anti-sigma factor</fullName>
    </recommendedName>
</protein>
<evidence type="ECO:0000313" key="4">
    <source>
        <dbReference type="EMBL" id="RST90100.1"/>
    </source>
</evidence>
<evidence type="ECO:0000256" key="1">
    <source>
        <dbReference type="SAM" id="Phobius"/>
    </source>
</evidence>
<comment type="caution">
    <text evidence="4">The sequence shown here is derived from an EMBL/GenBank/DDBJ whole genome shotgun (WGS) entry which is preliminary data.</text>
</comment>
<dbReference type="AlphaFoldDB" id="A0A3R9YKZ7"/>
<evidence type="ECO:0000259" key="2">
    <source>
        <dbReference type="Pfam" id="PF13791"/>
    </source>
</evidence>
<proteinExistence type="predicted"/>
<evidence type="ECO:0000259" key="3">
    <source>
        <dbReference type="Pfam" id="PF13800"/>
    </source>
</evidence>
<keyword evidence="1" id="KW-0472">Membrane</keyword>
<name>A0A3R9YKZ7_9ENTE</name>
<feature type="transmembrane region" description="Helical" evidence="1">
    <location>
        <begin position="24"/>
        <end position="42"/>
    </location>
</feature>
<dbReference type="Proteomes" id="UP000277864">
    <property type="component" value="Unassembled WGS sequence"/>
</dbReference>
<dbReference type="OrthoDB" id="1730160at2"/>
<sequence length="314" mass="35920">MEELNQLDAEFKQLSKKVKRKRNLTTLGISLLTILIVLGISYQASQVFVRKAYQKTDEYVAVLETIQAPNIQSNSRYITNNGLLSGTVTSHRYKEIAGYRVPWSAFNQPFGLFGWQNQADSSQDMLSDGYDRLTHQKVPVFYNDKAGKNAENNPKPNELEKMASMKNYVGEVALTFDRSYSYEEIRQLIPHNLEINWYWVGALGKENQASSGMPVIGYQAEKSEIKQESYEFFKKQLTLAKDQYEHQVNGISIYDKTWKQYKNIDQIAEAPFKGVIVTGRTEDFKQLVDQSFIQASSVGTTIECVPYINVKVNQ</sequence>
<evidence type="ECO:0008006" key="6">
    <source>
        <dbReference type="Google" id="ProtNLM"/>
    </source>
</evidence>
<dbReference type="Pfam" id="PF13791">
    <property type="entry name" value="Sigma_reg_C"/>
    <property type="match status" value="1"/>
</dbReference>
<keyword evidence="1" id="KW-1133">Transmembrane helix</keyword>
<keyword evidence="1" id="KW-0812">Transmembrane</keyword>
<organism evidence="4 5">
    <name type="scientific">Vagococcus humatus</name>
    <dbReference type="NCBI Taxonomy" id="1889241"/>
    <lineage>
        <taxon>Bacteria</taxon>
        <taxon>Bacillati</taxon>
        <taxon>Bacillota</taxon>
        <taxon>Bacilli</taxon>
        <taxon>Lactobacillales</taxon>
        <taxon>Enterococcaceae</taxon>
        <taxon>Vagococcus</taxon>
    </lineage>
</organism>
<dbReference type="Pfam" id="PF13800">
    <property type="entry name" value="Sigma_reg_N"/>
    <property type="match status" value="1"/>
</dbReference>
<gene>
    <name evidence="4" type="ORF">C7P63_03200</name>
</gene>
<feature type="domain" description="Sigma factor regulator N-terminal" evidence="3">
    <location>
        <begin position="12"/>
        <end position="100"/>
    </location>
</feature>
<keyword evidence="5" id="KW-1185">Reference proteome</keyword>
<dbReference type="InterPro" id="IPR029101">
    <property type="entry name" value="Sigma_reg_N"/>
</dbReference>
<accession>A0A3R9YKZ7</accession>
<dbReference type="RefSeq" id="WP_125942714.1">
    <property type="nucleotide sequence ID" value="NZ_PXZH01000001.1"/>
</dbReference>
<reference evidence="4 5" key="1">
    <citation type="submission" date="2018-03" db="EMBL/GenBank/DDBJ databases">
        <authorList>
            <person name="Gulvik C.A."/>
        </authorList>
    </citation>
    <scope>NUCLEOTIDE SEQUENCE [LARGE SCALE GENOMIC DNA]</scope>
    <source>
        <strain evidence="4 5">JCM 31581</strain>
    </source>
</reference>